<dbReference type="Proteomes" id="UP000484255">
    <property type="component" value="Unassembled WGS sequence"/>
</dbReference>
<dbReference type="InterPro" id="IPR014347">
    <property type="entry name" value="Tautomerase/MIF_sf"/>
</dbReference>
<dbReference type="Gene3D" id="3.30.429.10">
    <property type="entry name" value="Macrophage Migration Inhibitory Factor"/>
    <property type="match status" value="1"/>
</dbReference>
<name>A0A7C9PEX6_9BURK</name>
<accession>A0A7C9PEX6</accession>
<reference evidence="1 2" key="1">
    <citation type="submission" date="2020-02" db="EMBL/GenBank/DDBJ databases">
        <title>Ideonella bacterium strain TBM-1.</title>
        <authorList>
            <person name="Chen W.-M."/>
        </authorList>
    </citation>
    <scope>NUCLEOTIDE SEQUENCE [LARGE SCALE GENOMIC DNA]</scope>
    <source>
        <strain evidence="1 2">TBM-1</strain>
    </source>
</reference>
<dbReference type="AlphaFoldDB" id="A0A7C9PEX6"/>
<sequence length="139" mass="14880">MPLLNVLLSPVPALEGPAAQRLCQSVASDLLAHTVDHLHKRADLTAIVVQLVPAQQWFIAGRPLPELGQPSAAVEIRVTDDTNTDAEKAAWLAAVQASLGHHLPGLHEVSYLQVQDLHPAAWGYGGRTQAARRARAQGL</sequence>
<keyword evidence="2" id="KW-1185">Reference proteome</keyword>
<evidence type="ECO:0000313" key="2">
    <source>
        <dbReference type="Proteomes" id="UP000484255"/>
    </source>
</evidence>
<gene>
    <name evidence="1" type="ORF">G3A44_03185</name>
</gene>
<protein>
    <submittedName>
        <fullName evidence="1">4-oxalocrotonate tautomerase</fullName>
    </submittedName>
</protein>
<evidence type="ECO:0000313" key="1">
    <source>
        <dbReference type="EMBL" id="NDY90193.1"/>
    </source>
</evidence>
<dbReference type="SUPFAM" id="SSF55331">
    <property type="entry name" value="Tautomerase/MIF"/>
    <property type="match status" value="1"/>
</dbReference>
<dbReference type="RefSeq" id="WP_163456036.1">
    <property type="nucleotide sequence ID" value="NZ_JAAGOH010000002.1"/>
</dbReference>
<dbReference type="EMBL" id="JAAGOH010000002">
    <property type="protein sequence ID" value="NDY90193.1"/>
    <property type="molecule type" value="Genomic_DNA"/>
</dbReference>
<proteinExistence type="predicted"/>
<organism evidence="1 2">
    <name type="scientific">Ideonella livida</name>
    <dbReference type="NCBI Taxonomy" id="2707176"/>
    <lineage>
        <taxon>Bacteria</taxon>
        <taxon>Pseudomonadati</taxon>
        <taxon>Pseudomonadota</taxon>
        <taxon>Betaproteobacteria</taxon>
        <taxon>Burkholderiales</taxon>
        <taxon>Sphaerotilaceae</taxon>
        <taxon>Ideonella</taxon>
    </lineage>
</organism>
<comment type="caution">
    <text evidence="1">The sequence shown here is derived from an EMBL/GenBank/DDBJ whole genome shotgun (WGS) entry which is preliminary data.</text>
</comment>